<accession>A0A1F7SG18</accession>
<protein>
    <submittedName>
        <fullName evidence="1">Uncharacterized protein</fullName>
    </submittedName>
</protein>
<proteinExistence type="predicted"/>
<comment type="caution">
    <text evidence="1">The sequence shown here is derived from an EMBL/GenBank/DDBJ whole genome shotgun (WGS) entry which is preliminary data.</text>
</comment>
<name>A0A1F7SG18_9BACT</name>
<organism evidence="1 2">
    <name type="scientific">Candidatus Shapirobacteria bacterium RBG_13_44_7</name>
    <dbReference type="NCBI Taxonomy" id="1802149"/>
    <lineage>
        <taxon>Bacteria</taxon>
        <taxon>Candidatus Shapironibacteriota</taxon>
    </lineage>
</organism>
<evidence type="ECO:0000313" key="1">
    <source>
        <dbReference type="EMBL" id="OGL52705.1"/>
    </source>
</evidence>
<dbReference type="AlphaFoldDB" id="A0A1F7SG18"/>
<gene>
    <name evidence="1" type="ORF">A3K55_01790</name>
</gene>
<reference evidence="1 2" key="1">
    <citation type="journal article" date="2016" name="Nat. Commun.">
        <title>Thousands of microbial genomes shed light on interconnected biogeochemical processes in an aquifer system.</title>
        <authorList>
            <person name="Anantharaman K."/>
            <person name="Brown C.T."/>
            <person name="Hug L.A."/>
            <person name="Sharon I."/>
            <person name="Castelle C.J."/>
            <person name="Probst A.J."/>
            <person name="Thomas B.C."/>
            <person name="Singh A."/>
            <person name="Wilkins M.J."/>
            <person name="Karaoz U."/>
            <person name="Brodie E.L."/>
            <person name="Williams K.H."/>
            <person name="Hubbard S.S."/>
            <person name="Banfield J.F."/>
        </authorList>
    </citation>
    <scope>NUCLEOTIDE SEQUENCE [LARGE SCALE GENOMIC DNA]</scope>
</reference>
<dbReference type="EMBL" id="MGDJ01000023">
    <property type="protein sequence ID" value="OGL52705.1"/>
    <property type="molecule type" value="Genomic_DNA"/>
</dbReference>
<evidence type="ECO:0000313" key="2">
    <source>
        <dbReference type="Proteomes" id="UP000185874"/>
    </source>
</evidence>
<sequence length="59" mass="6981">MNLGSRQVNPPKRIKIQNDIHQNYGRNQIYPGYQLIFFHLSLPLRIITVKIKKIAIHDK</sequence>
<dbReference type="Proteomes" id="UP000185874">
    <property type="component" value="Unassembled WGS sequence"/>
</dbReference>